<organism evidence="2 3">
    <name type="scientific">Leifsonia xyli subsp. cynodontis DSM 46306</name>
    <dbReference type="NCBI Taxonomy" id="1389489"/>
    <lineage>
        <taxon>Bacteria</taxon>
        <taxon>Bacillati</taxon>
        <taxon>Actinomycetota</taxon>
        <taxon>Actinomycetes</taxon>
        <taxon>Micrococcales</taxon>
        <taxon>Microbacteriaceae</taxon>
        <taxon>Leifsonia</taxon>
    </lineage>
</organism>
<dbReference type="InterPro" id="IPR018674">
    <property type="entry name" value="DUF2142_membrane"/>
</dbReference>
<dbReference type="AlphaFoldDB" id="U3P5H2"/>
<accession>U3P5H2</accession>
<keyword evidence="3" id="KW-1185">Reference proteome</keyword>
<feature type="transmembrane region" description="Helical" evidence="1">
    <location>
        <begin position="385"/>
        <end position="401"/>
    </location>
</feature>
<name>U3P5H2_LEIXC</name>
<sequence length="499" mass="53321">MIKAAEGTSALRIVRILLMPVLALLVFGAWALSSPPGSSPDDDFHQTSIWCADGVVNGTCDASSRPGHYTVPPLVANGSCYAFKPDESGACQATVAGTPTTTDRGNFDGLYPPFYYAFMHTFVTGDVNVSIVAMRLVNAIIFVALTSVLCWLLPARRRWNLVWSLAITMIPLGLFLIPSVNPSSWGLISSGLVFLAVVGYFESTGWRRTALGAVAVIAAFLGGAARSDGAVFSVLATGAAILLTMKRDRKYWLSALLALGIVLLSAALFATSHQSGSALSGGLASGGKGTADWSFWFPILGQLPVLWAGGLGAVFGLGWVDTQMPGGVWVVTIMVFAALVFAGVRIMGLRKGLVLSGAAAGLILLPFYLQVFTGTLVGNQVQPRYILPILIMFAAVALWESEDRRFDLTRTQWWVLAGGLGVAQALALHTNLRRYVTGADVLNVNLSTRVEWWWNIPVTPMWLWVLASGAFLALMALIVIEFSRVSPKAGVPRQPSALT</sequence>
<feature type="transmembrane region" description="Helical" evidence="1">
    <location>
        <begin position="293"/>
        <end position="320"/>
    </location>
</feature>
<evidence type="ECO:0000313" key="3">
    <source>
        <dbReference type="Proteomes" id="UP000016743"/>
    </source>
</evidence>
<feature type="transmembrane region" description="Helical" evidence="1">
    <location>
        <begin position="353"/>
        <end position="373"/>
    </location>
</feature>
<dbReference type="Proteomes" id="UP000016743">
    <property type="component" value="Chromosome"/>
</dbReference>
<feature type="transmembrane region" description="Helical" evidence="1">
    <location>
        <begin position="251"/>
        <end position="272"/>
    </location>
</feature>
<keyword evidence="1" id="KW-0812">Transmembrane</keyword>
<feature type="transmembrane region" description="Helical" evidence="1">
    <location>
        <begin position="413"/>
        <end position="432"/>
    </location>
</feature>
<dbReference type="RefSeq" id="WP_021754155.1">
    <property type="nucleotide sequence ID" value="NC_022438.1"/>
</dbReference>
<evidence type="ECO:0000256" key="1">
    <source>
        <dbReference type="SAM" id="Phobius"/>
    </source>
</evidence>
<evidence type="ECO:0008006" key="4">
    <source>
        <dbReference type="Google" id="ProtNLM"/>
    </source>
</evidence>
<feature type="transmembrane region" description="Helical" evidence="1">
    <location>
        <begin position="132"/>
        <end position="153"/>
    </location>
</feature>
<dbReference type="KEGG" id="lxy:O159_05190"/>
<evidence type="ECO:0000313" key="2">
    <source>
        <dbReference type="EMBL" id="AGW40714.1"/>
    </source>
</evidence>
<dbReference type="eggNOG" id="ENOG5032WPX">
    <property type="taxonomic scope" value="Bacteria"/>
</dbReference>
<gene>
    <name evidence="2" type="ORF">O159_05190</name>
</gene>
<feature type="transmembrane region" description="Helical" evidence="1">
    <location>
        <begin position="461"/>
        <end position="480"/>
    </location>
</feature>
<reference evidence="2 3" key="1">
    <citation type="journal article" date="2013" name="Genome Announc.">
        <title>Complete Genome Sequence of Leifsonia xyli subsp. cynodontis Strain DSM46306, a Gram-Positive Bacterial Pathogen of Grasses.</title>
        <authorList>
            <person name="Monteiro-Vitorello C.B."/>
            <person name="Zerillo M.M."/>
            <person name="Van Sluys M.A."/>
            <person name="Camargo L.E."/>
            <person name="Kitajima J.P."/>
        </authorList>
    </citation>
    <scope>NUCLEOTIDE SEQUENCE [LARGE SCALE GENOMIC DNA]</scope>
    <source>
        <strain evidence="2 3">DSM 46306</strain>
    </source>
</reference>
<dbReference type="OrthoDB" id="3266966at2"/>
<feature type="transmembrane region" description="Helical" evidence="1">
    <location>
        <begin position="12"/>
        <end position="32"/>
    </location>
</feature>
<feature type="transmembrane region" description="Helical" evidence="1">
    <location>
        <begin position="160"/>
        <end position="177"/>
    </location>
</feature>
<dbReference type="HOGENOM" id="CLU_030245_0_0_11"/>
<dbReference type="EMBL" id="CP006734">
    <property type="protein sequence ID" value="AGW40714.1"/>
    <property type="molecule type" value="Genomic_DNA"/>
</dbReference>
<feature type="transmembrane region" description="Helical" evidence="1">
    <location>
        <begin position="326"/>
        <end position="346"/>
    </location>
</feature>
<dbReference type="Pfam" id="PF09913">
    <property type="entry name" value="DUF2142"/>
    <property type="match status" value="1"/>
</dbReference>
<protein>
    <recommendedName>
        <fullName evidence="4">DUF2142 domain-containing protein</fullName>
    </recommendedName>
</protein>
<keyword evidence="1" id="KW-0472">Membrane</keyword>
<dbReference type="PATRIC" id="fig|1389489.3.peg.501"/>
<keyword evidence="1" id="KW-1133">Transmembrane helix</keyword>
<feature type="transmembrane region" description="Helical" evidence="1">
    <location>
        <begin position="183"/>
        <end position="201"/>
    </location>
</feature>
<feature type="transmembrane region" description="Helical" evidence="1">
    <location>
        <begin position="213"/>
        <end position="245"/>
    </location>
</feature>
<proteinExistence type="predicted"/>
<dbReference type="STRING" id="1389489.O159_05190"/>